<dbReference type="PROSITE" id="PS51352">
    <property type="entry name" value="THIOREDOXIN_2"/>
    <property type="match status" value="1"/>
</dbReference>
<protein>
    <recommendedName>
        <fullName evidence="7">Thiol:disulfide interchange protein</fullName>
    </recommendedName>
</protein>
<evidence type="ECO:0000256" key="2">
    <source>
        <dbReference type="ARBA" id="ARBA00005791"/>
    </source>
</evidence>
<dbReference type="CDD" id="cd03019">
    <property type="entry name" value="DsbA_DsbA"/>
    <property type="match status" value="1"/>
</dbReference>
<feature type="chain" id="PRO_5045147947" description="Thiol:disulfide interchange protein" evidence="8">
    <location>
        <begin position="26"/>
        <end position="204"/>
    </location>
</feature>
<dbReference type="PIRSF" id="PIRSF001488">
    <property type="entry name" value="Tdi_protein"/>
    <property type="match status" value="1"/>
</dbReference>
<dbReference type="PANTHER" id="PTHR35891">
    <property type="entry name" value="THIOL:DISULFIDE INTERCHANGE PROTEIN DSBA"/>
    <property type="match status" value="1"/>
</dbReference>
<gene>
    <name evidence="10" type="ORF">JYB87_07715</name>
</gene>
<evidence type="ECO:0000313" key="11">
    <source>
        <dbReference type="Proteomes" id="UP000662770"/>
    </source>
</evidence>
<dbReference type="InterPro" id="IPR001853">
    <property type="entry name" value="DSBA-like_thioredoxin_dom"/>
</dbReference>
<dbReference type="InterPro" id="IPR036249">
    <property type="entry name" value="Thioredoxin-like_sf"/>
</dbReference>
<dbReference type="Pfam" id="PF01323">
    <property type="entry name" value="DSBA"/>
    <property type="match status" value="1"/>
</dbReference>
<dbReference type="Gene3D" id="3.40.30.10">
    <property type="entry name" value="Glutaredoxin"/>
    <property type="match status" value="1"/>
</dbReference>
<keyword evidence="11" id="KW-1185">Reference proteome</keyword>
<accession>A0ABX7QUH3</accession>
<organism evidence="10 11">
    <name type="scientific">Shewanella avicenniae</name>
    <dbReference type="NCBI Taxonomy" id="2814294"/>
    <lineage>
        <taxon>Bacteria</taxon>
        <taxon>Pseudomonadati</taxon>
        <taxon>Pseudomonadota</taxon>
        <taxon>Gammaproteobacteria</taxon>
        <taxon>Alteromonadales</taxon>
        <taxon>Shewanellaceae</taxon>
        <taxon>Shewanella</taxon>
    </lineage>
</organism>
<dbReference type="InterPro" id="IPR023205">
    <property type="entry name" value="DsbA/DsbL"/>
</dbReference>
<evidence type="ECO:0000259" key="9">
    <source>
        <dbReference type="PROSITE" id="PS51352"/>
    </source>
</evidence>
<evidence type="ECO:0000256" key="5">
    <source>
        <dbReference type="ARBA" id="ARBA00023157"/>
    </source>
</evidence>
<evidence type="ECO:0000256" key="7">
    <source>
        <dbReference type="PIRNR" id="PIRNR001488"/>
    </source>
</evidence>
<keyword evidence="4 7" id="KW-0574">Periplasm</keyword>
<dbReference type="RefSeq" id="WP_207356288.1">
    <property type="nucleotide sequence ID" value="NZ_CP071503.1"/>
</dbReference>
<proteinExistence type="inferred from homology"/>
<dbReference type="Proteomes" id="UP000662770">
    <property type="component" value="Chromosome"/>
</dbReference>
<evidence type="ECO:0000256" key="3">
    <source>
        <dbReference type="ARBA" id="ARBA00022729"/>
    </source>
</evidence>
<evidence type="ECO:0000256" key="8">
    <source>
        <dbReference type="SAM" id="SignalP"/>
    </source>
</evidence>
<feature type="signal peptide" evidence="8">
    <location>
        <begin position="1"/>
        <end position="25"/>
    </location>
</feature>
<evidence type="ECO:0000313" key="10">
    <source>
        <dbReference type="EMBL" id="QSX35094.1"/>
    </source>
</evidence>
<dbReference type="InterPro" id="IPR050824">
    <property type="entry name" value="Thiol_disulfide_DsbA"/>
</dbReference>
<reference evidence="10 11" key="1">
    <citation type="submission" date="2021-03" db="EMBL/GenBank/DDBJ databases">
        <title>Novel species identification of genus Shewanella.</title>
        <authorList>
            <person name="Liu G."/>
            <person name="Zhang Q."/>
        </authorList>
    </citation>
    <scope>NUCLEOTIDE SEQUENCE [LARGE SCALE GENOMIC DNA]</scope>
    <source>
        <strain evidence="10 11">FJAT-51800</strain>
    </source>
</reference>
<sequence length="204" mass="22952">MLFYRLYKVVLAAIVFASVLAPVDAADYQEGKDYQVVAGIPENPGAVVREFFSYNCPHCYHQDATFSETAKLLKDKVRFERTPVGVGRTEWVMSQKAYYVANKFNIVGQVHNEIFQRIHEQHKPFQRSQDLIDFFTAQGVAADELTKLVDSADIKLALANYDAQTQLAGIRGVPSLLVNGKYLLLNHSKDPQALANLIQFLAQQ</sequence>
<evidence type="ECO:0000256" key="6">
    <source>
        <dbReference type="ARBA" id="ARBA00023284"/>
    </source>
</evidence>
<keyword evidence="3 8" id="KW-0732">Signal</keyword>
<comment type="subcellular location">
    <subcellularLocation>
        <location evidence="1 7">Periplasm</location>
    </subcellularLocation>
</comment>
<comment type="similarity">
    <text evidence="2">Belongs to the thioredoxin family. DsbA subfamily.</text>
</comment>
<dbReference type="EMBL" id="CP071503">
    <property type="protein sequence ID" value="QSX35094.1"/>
    <property type="molecule type" value="Genomic_DNA"/>
</dbReference>
<evidence type="ECO:0000256" key="4">
    <source>
        <dbReference type="ARBA" id="ARBA00022764"/>
    </source>
</evidence>
<evidence type="ECO:0000256" key="1">
    <source>
        <dbReference type="ARBA" id="ARBA00004418"/>
    </source>
</evidence>
<dbReference type="InterPro" id="IPR013766">
    <property type="entry name" value="Thioredoxin_domain"/>
</dbReference>
<dbReference type="SUPFAM" id="SSF52833">
    <property type="entry name" value="Thioredoxin-like"/>
    <property type="match status" value="1"/>
</dbReference>
<keyword evidence="6" id="KW-0676">Redox-active center</keyword>
<feature type="domain" description="Thioredoxin" evidence="9">
    <location>
        <begin position="15"/>
        <end position="154"/>
    </location>
</feature>
<dbReference type="PANTHER" id="PTHR35891:SF2">
    <property type="entry name" value="THIOL:DISULFIDE INTERCHANGE PROTEIN DSBA"/>
    <property type="match status" value="1"/>
</dbReference>
<keyword evidence="5 7" id="KW-1015">Disulfide bond</keyword>
<name>A0ABX7QUH3_9GAMM</name>